<dbReference type="InterPro" id="IPR056798">
    <property type="entry name" value="ADH_Fe_C"/>
</dbReference>
<dbReference type="Proteomes" id="UP001500432">
    <property type="component" value="Unassembled WGS sequence"/>
</dbReference>
<dbReference type="PANTHER" id="PTHR11496:SF102">
    <property type="entry name" value="ALCOHOL DEHYDROGENASE 4"/>
    <property type="match status" value="1"/>
</dbReference>
<feature type="domain" description="Fe-containing alcohol dehydrogenase-like C-terminal" evidence="5">
    <location>
        <begin position="178"/>
        <end position="375"/>
    </location>
</feature>
<dbReference type="PANTHER" id="PTHR11496">
    <property type="entry name" value="ALCOHOL DEHYDROGENASE"/>
    <property type="match status" value="1"/>
</dbReference>
<keyword evidence="3" id="KW-0520">NAD</keyword>
<proteinExistence type="inferred from homology"/>
<organism evidence="6 7">
    <name type="scientific">Sinomonas flava</name>
    <dbReference type="NCBI Taxonomy" id="496857"/>
    <lineage>
        <taxon>Bacteria</taxon>
        <taxon>Bacillati</taxon>
        <taxon>Actinomycetota</taxon>
        <taxon>Actinomycetes</taxon>
        <taxon>Micrococcales</taxon>
        <taxon>Micrococcaceae</taxon>
        <taxon>Sinomonas</taxon>
    </lineage>
</organism>
<dbReference type="Pfam" id="PF00465">
    <property type="entry name" value="Fe-ADH"/>
    <property type="match status" value="1"/>
</dbReference>
<evidence type="ECO:0000256" key="3">
    <source>
        <dbReference type="ARBA" id="ARBA00023027"/>
    </source>
</evidence>
<keyword evidence="7" id="KW-1185">Reference proteome</keyword>
<dbReference type="InterPro" id="IPR039697">
    <property type="entry name" value="Alcohol_dehydrogenase_Fe"/>
</dbReference>
<comment type="caution">
    <text evidence="6">The sequence shown here is derived from an EMBL/GenBank/DDBJ whole genome shotgun (WGS) entry which is preliminary data.</text>
</comment>
<dbReference type="InterPro" id="IPR018211">
    <property type="entry name" value="ADH_Fe_CS"/>
</dbReference>
<evidence type="ECO:0000313" key="7">
    <source>
        <dbReference type="Proteomes" id="UP001500432"/>
    </source>
</evidence>
<reference evidence="6 7" key="1">
    <citation type="journal article" date="2019" name="Int. J. Syst. Evol. Microbiol.">
        <title>The Global Catalogue of Microorganisms (GCM) 10K type strain sequencing project: providing services to taxonomists for standard genome sequencing and annotation.</title>
        <authorList>
            <consortium name="The Broad Institute Genomics Platform"/>
            <consortium name="The Broad Institute Genome Sequencing Center for Infectious Disease"/>
            <person name="Wu L."/>
            <person name="Ma J."/>
        </authorList>
    </citation>
    <scope>NUCLEOTIDE SEQUENCE [LARGE SCALE GENOMIC DNA]</scope>
    <source>
        <strain evidence="6 7">JCM 16034</strain>
    </source>
</reference>
<name>A0ABN3C3C3_9MICC</name>
<gene>
    <name evidence="6" type="ORF">GCM10009849_36960</name>
</gene>
<evidence type="ECO:0000256" key="2">
    <source>
        <dbReference type="ARBA" id="ARBA00023002"/>
    </source>
</evidence>
<evidence type="ECO:0000256" key="1">
    <source>
        <dbReference type="ARBA" id="ARBA00007358"/>
    </source>
</evidence>
<dbReference type="SUPFAM" id="SSF56796">
    <property type="entry name" value="Dehydroquinate synthase-like"/>
    <property type="match status" value="1"/>
</dbReference>
<evidence type="ECO:0000259" key="5">
    <source>
        <dbReference type="Pfam" id="PF25137"/>
    </source>
</evidence>
<evidence type="ECO:0000259" key="4">
    <source>
        <dbReference type="Pfam" id="PF00465"/>
    </source>
</evidence>
<dbReference type="EMBL" id="BAAAQW010000015">
    <property type="protein sequence ID" value="GAA2203665.1"/>
    <property type="molecule type" value="Genomic_DNA"/>
</dbReference>
<dbReference type="Gene3D" id="1.20.1090.10">
    <property type="entry name" value="Dehydroquinate synthase-like - alpha domain"/>
    <property type="match status" value="1"/>
</dbReference>
<comment type="similarity">
    <text evidence="1">Belongs to the iron-containing alcohol dehydrogenase family.</text>
</comment>
<feature type="domain" description="Alcohol dehydrogenase iron-type/glycerol dehydrogenase GldA" evidence="4">
    <location>
        <begin position="3"/>
        <end position="165"/>
    </location>
</feature>
<dbReference type="CDD" id="cd08194">
    <property type="entry name" value="Fe-ADH-like"/>
    <property type="match status" value="1"/>
</dbReference>
<dbReference type="InterPro" id="IPR001670">
    <property type="entry name" value="ADH_Fe/GldA"/>
</dbReference>
<dbReference type="Pfam" id="PF25137">
    <property type="entry name" value="ADH_Fe_C"/>
    <property type="match status" value="1"/>
</dbReference>
<sequence length="376" mass="38905">MNVGAGAVRELGTTVRDLGAQRPLVVTDAFMKESGTVDAALASLRDAGLETGLFAECIPDPTTDSLQAGLAAVEEHRADLLVGFGGGSSIDTAKALGFLSQNPGPMRDYKAPRVNTGPALPVVAVPTTAGTGSEATQFTIISDSETDEKMLCTGPSFLPIAAVVDYELTLSMPARLSADTGVDALTHAIEAYVSRRANPFSDGFALAAMATIGKNLRAVYADGSDRSAREAMMLAATQAGIAFSNSSVALVHGMSRPIGGHFHVAHGLANAMLFPAVTEFSVPGAQARYADCARALGVADVEDDDAAAAQSLVDELKALARDLAVPTPESRGISRADWERAVPVMAEQALASGSPGNNPVVPTSAEIEELYLKIYS</sequence>
<protein>
    <submittedName>
        <fullName evidence="6">Iron-containing alcohol dehydrogenase</fullName>
    </submittedName>
</protein>
<keyword evidence="2" id="KW-0560">Oxidoreductase</keyword>
<evidence type="ECO:0000313" key="6">
    <source>
        <dbReference type="EMBL" id="GAA2203665.1"/>
    </source>
</evidence>
<accession>A0ABN3C3C3</accession>
<dbReference type="PROSITE" id="PS00913">
    <property type="entry name" value="ADH_IRON_1"/>
    <property type="match status" value="1"/>
</dbReference>
<dbReference type="Gene3D" id="3.40.50.1970">
    <property type="match status" value="1"/>
</dbReference>